<comment type="subcellular location">
    <subcellularLocation>
        <location evidence="4">Bacterial flagellum basal body</location>
    </subcellularLocation>
</comment>
<evidence type="ECO:0000313" key="7">
    <source>
        <dbReference type="EMBL" id="MBK7425030.1"/>
    </source>
</evidence>
<keyword evidence="7" id="KW-0966">Cell projection</keyword>
<evidence type="ECO:0000256" key="1">
    <source>
        <dbReference type="ARBA" id="ARBA00022636"/>
    </source>
</evidence>
<keyword evidence="1 4" id="KW-0973">c-di-GMP</keyword>
<accession>A0A9D7IEC6</accession>
<comment type="caution">
    <text evidence="7">The sequence shown here is derived from an EMBL/GenBank/DDBJ whole genome shotgun (WGS) entry which is preliminary data.</text>
</comment>
<dbReference type="AlphaFoldDB" id="A0A9D7IEC6"/>
<dbReference type="GO" id="GO:0071945">
    <property type="term" value="P:regulation of bacterial-type flagellum-dependent cell motility by regulation of motor speed"/>
    <property type="evidence" value="ECO:0007669"/>
    <property type="project" value="UniProtKB-UniRule"/>
</dbReference>
<evidence type="ECO:0000256" key="2">
    <source>
        <dbReference type="ARBA" id="ARBA00022741"/>
    </source>
</evidence>
<dbReference type="GO" id="GO:0035438">
    <property type="term" value="F:cyclic-di-GMP binding"/>
    <property type="evidence" value="ECO:0007669"/>
    <property type="project" value="UniProtKB-UniRule"/>
</dbReference>
<proteinExistence type="inferred from homology"/>
<dbReference type="Gene3D" id="2.40.10.220">
    <property type="entry name" value="predicted glycosyltransferase like domains"/>
    <property type="match status" value="1"/>
</dbReference>
<dbReference type="InterPro" id="IPR023787">
    <property type="entry name" value="T3SS_YcgR"/>
</dbReference>
<keyword evidence="3 4" id="KW-0975">Bacterial flagellum</keyword>
<comment type="function">
    <text evidence="4">Acts as a flagellar brake, regulating swimming and swarming in a bis-(3'-5') cyclic diguanylic acid (c-di-GMP)-dependent manner. Binds 1 c-di-GMP dimer per subunit. Increasing levels of c-di-GMP lead to decreased motility.</text>
</comment>
<dbReference type="GO" id="GO:0071973">
    <property type="term" value="P:bacterial-type flagellum-dependent cell motility"/>
    <property type="evidence" value="ECO:0007669"/>
    <property type="project" value="UniProtKB-UniRule"/>
</dbReference>
<evidence type="ECO:0000256" key="3">
    <source>
        <dbReference type="ARBA" id="ARBA00023143"/>
    </source>
</evidence>
<dbReference type="HAMAP" id="MF_01457">
    <property type="entry name" value="YcgR"/>
    <property type="match status" value="1"/>
</dbReference>
<dbReference type="Proteomes" id="UP000886602">
    <property type="component" value="Unassembled WGS sequence"/>
</dbReference>
<feature type="domain" description="PilZ" evidence="5">
    <location>
        <begin position="136"/>
        <end position="253"/>
    </location>
</feature>
<evidence type="ECO:0000259" key="6">
    <source>
        <dbReference type="Pfam" id="PF07317"/>
    </source>
</evidence>
<evidence type="ECO:0000256" key="4">
    <source>
        <dbReference type="HAMAP-Rule" id="MF_01457"/>
    </source>
</evidence>
<evidence type="ECO:0000259" key="5">
    <source>
        <dbReference type="Pfam" id="PF07238"/>
    </source>
</evidence>
<evidence type="ECO:0000313" key="8">
    <source>
        <dbReference type="Proteomes" id="UP000886602"/>
    </source>
</evidence>
<dbReference type="EMBL" id="JADJNC010000060">
    <property type="protein sequence ID" value="MBK7425030.1"/>
    <property type="molecule type" value="Genomic_DNA"/>
</dbReference>
<keyword evidence="7" id="KW-0969">Cilium</keyword>
<organism evidence="7 8">
    <name type="scientific">Candidatus Propionivibrio dominans</name>
    <dbReference type="NCBI Taxonomy" id="2954373"/>
    <lineage>
        <taxon>Bacteria</taxon>
        <taxon>Pseudomonadati</taxon>
        <taxon>Pseudomonadota</taxon>
        <taxon>Betaproteobacteria</taxon>
        <taxon>Rhodocyclales</taxon>
        <taxon>Rhodocyclaceae</taxon>
        <taxon>Propionivibrio</taxon>
    </lineage>
</organism>
<dbReference type="GO" id="GO:0009425">
    <property type="term" value="C:bacterial-type flagellum basal body"/>
    <property type="evidence" value="ECO:0007669"/>
    <property type="project" value="UniProtKB-SubCell"/>
</dbReference>
<dbReference type="Pfam" id="PF07238">
    <property type="entry name" value="PilZ"/>
    <property type="match status" value="1"/>
</dbReference>
<sequence>MAESGVQEGTEQTPPQFELDQSDDYSQFLLHSKSEILAVLRSLLKKGAMITVHFDQGHSFLLTSIIGLSTDNREFVLDIGSDEEMNRRALLAKRLIFTSLIDKVKVQFSLNKLSPTKSGGRAAFLATVPDTLLRLQRREFYRLSTPIANPIRLKATVRRADDSALQIELPLMDISGGGVGLMATLDQARLFKRGDTLNECKLMLPDEGLLVATLCVRNLFDVTTRSGSHFARVGCEFVGLPSPRLTMVQRYITRVERERKARVTGMA</sequence>
<comment type="subunit">
    <text evidence="4">Monomer. Interacts with the flagellar basal bodies.</text>
</comment>
<keyword evidence="7" id="KW-0282">Flagellum</keyword>
<dbReference type="InterPro" id="IPR012349">
    <property type="entry name" value="Split_barrel_FMN-bd"/>
</dbReference>
<comment type="similarity">
    <text evidence="4">Belongs to the YcgR family.</text>
</comment>
<name>A0A9D7IEC6_9RHOO</name>
<dbReference type="InterPro" id="IPR009875">
    <property type="entry name" value="PilZ_domain"/>
</dbReference>
<dbReference type="Pfam" id="PF07317">
    <property type="entry name" value="PilZN"/>
    <property type="match status" value="1"/>
</dbReference>
<dbReference type="InterPro" id="IPR009926">
    <property type="entry name" value="T3SS_YcgR_PilZN"/>
</dbReference>
<keyword evidence="2 4" id="KW-0547">Nucleotide-binding</keyword>
<gene>
    <name evidence="4" type="primary">ycgR</name>
    <name evidence="7" type="ORF">IPJ48_19210</name>
</gene>
<dbReference type="Gene3D" id="2.30.110.10">
    <property type="entry name" value="Electron Transport, Fmn-binding Protein, Chain A"/>
    <property type="match status" value="1"/>
</dbReference>
<reference evidence="7" key="1">
    <citation type="submission" date="2020-10" db="EMBL/GenBank/DDBJ databases">
        <title>Connecting structure to function with the recovery of over 1000 high-quality activated sludge metagenome-assembled genomes encoding full-length rRNA genes using long-read sequencing.</title>
        <authorList>
            <person name="Singleton C.M."/>
            <person name="Petriglieri F."/>
            <person name="Kristensen J.M."/>
            <person name="Kirkegaard R.H."/>
            <person name="Michaelsen T.Y."/>
            <person name="Andersen M.H."/>
            <person name="Karst S.M."/>
            <person name="Dueholm M.S."/>
            <person name="Nielsen P.H."/>
            <person name="Albertsen M."/>
        </authorList>
    </citation>
    <scope>NUCLEOTIDE SEQUENCE</scope>
    <source>
        <strain evidence="7">EsbW_18-Q3-R4-48_MAXAC.044</strain>
    </source>
</reference>
<protein>
    <recommendedName>
        <fullName evidence="4">Flagellar brake protein YcgR</fullName>
    </recommendedName>
    <alternativeName>
        <fullName evidence="4">Cyclic di-GMP binding protein YcgR</fullName>
    </alternativeName>
</protein>
<feature type="domain" description="Type III secretion system flagellar brake protein YcgR PilZN" evidence="6">
    <location>
        <begin position="28"/>
        <end position="134"/>
    </location>
</feature>